<comment type="caution">
    <text evidence="1">The sequence shown here is derived from an EMBL/GenBank/DDBJ whole genome shotgun (WGS) entry which is preliminary data.</text>
</comment>
<name>A0A482XL84_LAOST</name>
<dbReference type="Proteomes" id="UP000291343">
    <property type="component" value="Unassembled WGS sequence"/>
</dbReference>
<evidence type="ECO:0000313" key="1">
    <source>
        <dbReference type="EMBL" id="RZF46855.1"/>
    </source>
</evidence>
<reference evidence="1 3" key="1">
    <citation type="journal article" date="2017" name="Gigascience">
        <title>Genome sequence of the small brown planthopper, Laodelphax striatellus.</title>
        <authorList>
            <person name="Zhu J."/>
            <person name="Jiang F."/>
            <person name="Wang X."/>
            <person name="Yang P."/>
            <person name="Bao Y."/>
            <person name="Zhao W."/>
            <person name="Wang W."/>
            <person name="Lu H."/>
            <person name="Wang Q."/>
            <person name="Cui N."/>
            <person name="Li J."/>
            <person name="Chen X."/>
            <person name="Luo L."/>
            <person name="Yu J."/>
            <person name="Kang L."/>
            <person name="Cui F."/>
        </authorList>
    </citation>
    <scope>NUCLEOTIDE SEQUENCE [LARGE SCALE GENOMIC DNA]</scope>
    <source>
        <strain evidence="1">Lst14</strain>
        <tissue evidence="1">Whole body</tissue>
    </source>
</reference>
<gene>
    <name evidence="1" type="ORF">LSTR_LSTR008236</name>
    <name evidence="2" type="ORF">LSTR_LSTR017645</name>
</gene>
<proteinExistence type="predicted"/>
<protein>
    <submittedName>
        <fullName evidence="1">Uncharacterized protein</fullName>
    </submittedName>
</protein>
<evidence type="ECO:0000313" key="2">
    <source>
        <dbReference type="EMBL" id="RZF47151.1"/>
    </source>
</evidence>
<organism evidence="1 3">
    <name type="scientific">Laodelphax striatellus</name>
    <name type="common">Small brown planthopper</name>
    <name type="synonym">Delphax striatella</name>
    <dbReference type="NCBI Taxonomy" id="195883"/>
    <lineage>
        <taxon>Eukaryota</taxon>
        <taxon>Metazoa</taxon>
        <taxon>Ecdysozoa</taxon>
        <taxon>Arthropoda</taxon>
        <taxon>Hexapoda</taxon>
        <taxon>Insecta</taxon>
        <taxon>Pterygota</taxon>
        <taxon>Neoptera</taxon>
        <taxon>Paraneoptera</taxon>
        <taxon>Hemiptera</taxon>
        <taxon>Auchenorrhyncha</taxon>
        <taxon>Fulgoroidea</taxon>
        <taxon>Delphacidae</taxon>
        <taxon>Criomorphinae</taxon>
        <taxon>Laodelphax</taxon>
    </lineage>
</organism>
<accession>A0A482XL84</accession>
<dbReference type="EMBL" id="QKKF02004744">
    <property type="protein sequence ID" value="RZF47151.1"/>
    <property type="molecule type" value="Genomic_DNA"/>
</dbReference>
<evidence type="ECO:0000313" key="3">
    <source>
        <dbReference type="Proteomes" id="UP000291343"/>
    </source>
</evidence>
<sequence>MLPGWSCVYQRELLKLEILLAVCWGCGWAICGVQSAFGGAISGCKSKSSSENDNNVNYGTQADSSVDCLIFIPALQPAMITTLRVDGCFTCSEIFLCRFKSRYWPENTRS</sequence>
<dbReference type="AlphaFoldDB" id="A0A482XL84"/>
<keyword evidence="3" id="KW-1185">Reference proteome</keyword>
<dbReference type="EMBL" id="QKKF02005541">
    <property type="protein sequence ID" value="RZF46855.1"/>
    <property type="molecule type" value="Genomic_DNA"/>
</dbReference>
<dbReference type="InParanoid" id="A0A482XL84"/>
<reference evidence="1" key="2">
    <citation type="submission" date="2019-02" db="EMBL/GenBank/DDBJ databases">
        <authorList>
            <person name="Zhu J."/>
            <person name="Jiang F."/>
            <person name="Wang X."/>
            <person name="Yang P."/>
            <person name="Bao Y."/>
            <person name="Zhao W."/>
            <person name="Wang W."/>
            <person name="Lu H."/>
            <person name="Wang Q."/>
            <person name="Cui N."/>
            <person name="Li J."/>
            <person name="Chen X."/>
            <person name="Luo L."/>
            <person name="Yu J."/>
            <person name="Kang L."/>
            <person name="Cui F."/>
        </authorList>
    </citation>
    <scope>NUCLEOTIDE SEQUENCE</scope>
    <source>
        <strain evidence="1">Lst14</strain>
        <tissue evidence="1">Whole body</tissue>
    </source>
</reference>